<feature type="chain" id="PRO_5046271633" evidence="2">
    <location>
        <begin position="21"/>
        <end position="242"/>
    </location>
</feature>
<organism evidence="3 4">
    <name type="scientific">Nannocystis radixulma</name>
    <dbReference type="NCBI Taxonomy" id="2995305"/>
    <lineage>
        <taxon>Bacteria</taxon>
        <taxon>Pseudomonadati</taxon>
        <taxon>Myxococcota</taxon>
        <taxon>Polyangia</taxon>
        <taxon>Nannocystales</taxon>
        <taxon>Nannocystaceae</taxon>
        <taxon>Nannocystis</taxon>
    </lineage>
</organism>
<comment type="caution">
    <text evidence="3">The sequence shown here is derived from an EMBL/GenBank/DDBJ whole genome shotgun (WGS) entry which is preliminary data.</text>
</comment>
<evidence type="ECO:0000256" key="2">
    <source>
        <dbReference type="SAM" id="SignalP"/>
    </source>
</evidence>
<dbReference type="Proteomes" id="UP001217838">
    <property type="component" value="Unassembled WGS sequence"/>
</dbReference>
<evidence type="ECO:0000313" key="3">
    <source>
        <dbReference type="EMBL" id="MDC0669789.1"/>
    </source>
</evidence>
<evidence type="ECO:0000256" key="1">
    <source>
        <dbReference type="SAM" id="MobiDB-lite"/>
    </source>
</evidence>
<sequence length="242" mass="25066">MMRTPYLLTLTLALACTAKGDGSTTDETTTDPASEATSGNESTIDTPTTGPDTPTSTTGDTTTSDTTTGDTTTGDATTGGTEDAVCAALCAHEVECDSPFAESCLEDCAQARAIAAYPGEACLALQDEVFACQTATSCEELLDPGASPCEAENWAMISDACTSEQCDAYAARLLECNFIDEDWQISRAYECTYFVAEASLKSAACLEATEASIACVPGLTCEQIDAGTGCDAEKQAEDEACL</sequence>
<dbReference type="EMBL" id="JAQNDN010000010">
    <property type="protein sequence ID" value="MDC0669789.1"/>
    <property type="molecule type" value="Genomic_DNA"/>
</dbReference>
<dbReference type="PROSITE" id="PS51257">
    <property type="entry name" value="PROKAR_LIPOPROTEIN"/>
    <property type="match status" value="1"/>
</dbReference>
<reference evidence="3 4" key="1">
    <citation type="submission" date="2022-11" db="EMBL/GenBank/DDBJ databases">
        <title>Minimal conservation of predation-associated metabolite biosynthetic gene clusters underscores biosynthetic potential of Myxococcota including descriptions for ten novel species: Archangium lansinium sp. nov., Myxococcus landrumus sp. nov., Nannocystis bai.</title>
        <authorList>
            <person name="Ahearne A."/>
            <person name="Stevens C."/>
            <person name="Dowd S."/>
        </authorList>
    </citation>
    <scope>NUCLEOTIDE SEQUENCE [LARGE SCALE GENOMIC DNA]</scope>
    <source>
        <strain evidence="3 4">NCELM</strain>
    </source>
</reference>
<keyword evidence="4" id="KW-1185">Reference proteome</keyword>
<accession>A0ABT5B6Q3</accession>
<feature type="signal peptide" evidence="2">
    <location>
        <begin position="1"/>
        <end position="20"/>
    </location>
</feature>
<proteinExistence type="predicted"/>
<feature type="region of interest" description="Disordered" evidence="1">
    <location>
        <begin position="20"/>
        <end position="78"/>
    </location>
</feature>
<keyword evidence="2" id="KW-0732">Signal</keyword>
<gene>
    <name evidence="3" type="ORF">POL58_18695</name>
</gene>
<protein>
    <submittedName>
        <fullName evidence="3">Uncharacterized protein</fullName>
    </submittedName>
</protein>
<evidence type="ECO:0000313" key="4">
    <source>
        <dbReference type="Proteomes" id="UP001217838"/>
    </source>
</evidence>
<name>A0ABT5B6Q3_9BACT</name>